<dbReference type="EMBL" id="FOXD01000017">
    <property type="protein sequence ID" value="SFQ11045.1"/>
    <property type="molecule type" value="Genomic_DNA"/>
</dbReference>
<dbReference type="InterPro" id="IPR051917">
    <property type="entry name" value="Transposase-Integrase"/>
</dbReference>
<name>A0A1I5VU96_9BACI</name>
<dbReference type="Gene3D" id="1.10.10.60">
    <property type="entry name" value="Homeodomain-like"/>
    <property type="match status" value="1"/>
</dbReference>
<dbReference type="PANTHER" id="PTHR10948">
    <property type="entry name" value="TRANSPOSASE"/>
    <property type="match status" value="1"/>
</dbReference>
<dbReference type="InterPro" id="IPR025246">
    <property type="entry name" value="IS30-like_HTH"/>
</dbReference>
<dbReference type="PANTHER" id="PTHR10948:SF23">
    <property type="entry name" value="TRANSPOSASE INSI FOR INSERTION SEQUENCE ELEMENT IS30A-RELATED"/>
    <property type="match status" value="1"/>
</dbReference>
<accession>A0A1I5VU96</accession>
<dbReference type="GO" id="GO:0032196">
    <property type="term" value="P:transposition"/>
    <property type="evidence" value="ECO:0007669"/>
    <property type="project" value="TreeGrafter"/>
</dbReference>
<evidence type="ECO:0000313" key="3">
    <source>
        <dbReference type="Proteomes" id="UP000198892"/>
    </source>
</evidence>
<dbReference type="Proteomes" id="UP000198892">
    <property type="component" value="Unassembled WGS sequence"/>
</dbReference>
<dbReference type="AlphaFoldDB" id="A0A1I5VU96"/>
<proteinExistence type="predicted"/>
<sequence length="89" mass="10175">MTTSYDNTKEQRFTHLSSYDRGQIQALRREGKTVEAIADAVGRHKSTISRELRRGTATQRASDLSEYQMYFPETGQSVYHKNRSRCGAS</sequence>
<dbReference type="Pfam" id="PF13936">
    <property type="entry name" value="HTH_38"/>
    <property type="match status" value="1"/>
</dbReference>
<organism evidence="2 3">
    <name type="scientific">Salibacterium halotolerans</name>
    <dbReference type="NCBI Taxonomy" id="1884432"/>
    <lineage>
        <taxon>Bacteria</taxon>
        <taxon>Bacillati</taxon>
        <taxon>Bacillota</taxon>
        <taxon>Bacilli</taxon>
        <taxon>Bacillales</taxon>
        <taxon>Bacillaceae</taxon>
    </lineage>
</organism>
<evidence type="ECO:0000313" key="2">
    <source>
        <dbReference type="EMBL" id="SFQ11045.1"/>
    </source>
</evidence>
<keyword evidence="3" id="KW-1185">Reference proteome</keyword>
<reference evidence="3" key="1">
    <citation type="submission" date="2016-10" db="EMBL/GenBank/DDBJ databases">
        <authorList>
            <person name="Varghese N."/>
            <person name="Submissions S."/>
        </authorList>
    </citation>
    <scope>NUCLEOTIDE SEQUENCE [LARGE SCALE GENOMIC DNA]</scope>
    <source>
        <strain evidence="3">S7</strain>
    </source>
</reference>
<dbReference type="GO" id="GO:0004803">
    <property type="term" value="F:transposase activity"/>
    <property type="evidence" value="ECO:0007669"/>
    <property type="project" value="TreeGrafter"/>
</dbReference>
<dbReference type="GO" id="GO:0005829">
    <property type="term" value="C:cytosol"/>
    <property type="evidence" value="ECO:0007669"/>
    <property type="project" value="TreeGrafter"/>
</dbReference>
<feature type="domain" description="Transposase IS30-like HTH" evidence="1">
    <location>
        <begin position="13"/>
        <end position="55"/>
    </location>
</feature>
<gene>
    <name evidence="2" type="ORF">SAMN05518683_11756</name>
</gene>
<evidence type="ECO:0000259" key="1">
    <source>
        <dbReference type="Pfam" id="PF13936"/>
    </source>
</evidence>
<protein>
    <submittedName>
        <fullName evidence="2">Helix-turn-helix domain-containing protein</fullName>
    </submittedName>
</protein>